<dbReference type="Proteomes" id="UP000271162">
    <property type="component" value="Unassembled WGS sequence"/>
</dbReference>
<dbReference type="AlphaFoldDB" id="A0A0N4XVV2"/>
<proteinExistence type="predicted"/>
<reference evidence="1 2" key="2">
    <citation type="submission" date="2018-11" db="EMBL/GenBank/DDBJ databases">
        <authorList>
            <consortium name="Pathogen Informatics"/>
        </authorList>
    </citation>
    <scope>NUCLEOTIDE SEQUENCE [LARGE SCALE GENOMIC DNA]</scope>
</reference>
<evidence type="ECO:0000313" key="3">
    <source>
        <dbReference type="WBParaSite" id="NBR_0000695701-mRNA-1"/>
    </source>
</evidence>
<gene>
    <name evidence="1" type="ORF">NBR_LOCUS6958</name>
</gene>
<evidence type="ECO:0000313" key="2">
    <source>
        <dbReference type="Proteomes" id="UP000271162"/>
    </source>
</evidence>
<dbReference type="WBParaSite" id="NBR_0000695701-mRNA-1">
    <property type="protein sequence ID" value="NBR_0000695701-mRNA-1"/>
    <property type="gene ID" value="NBR_0000695701"/>
</dbReference>
<name>A0A0N4XVV2_NIPBR</name>
<evidence type="ECO:0000313" key="1">
    <source>
        <dbReference type="EMBL" id="VDL70547.1"/>
    </source>
</evidence>
<sequence length="129" mass="14774">MHEGIMSNMQGGASHVTHRKGPAFIATPLDSWREKCRPFILKNRNDNGDNDAVCMTSQTQPAGQITELLDWKRFNDIRTCVMTVGNVLRFIRNMIRRVSDKLRERLESAMPTQHGYGAIHHRSRKKTSP</sequence>
<dbReference type="EMBL" id="UYSL01019845">
    <property type="protein sequence ID" value="VDL70547.1"/>
    <property type="molecule type" value="Genomic_DNA"/>
</dbReference>
<organism evidence="3">
    <name type="scientific">Nippostrongylus brasiliensis</name>
    <name type="common">Rat hookworm</name>
    <dbReference type="NCBI Taxonomy" id="27835"/>
    <lineage>
        <taxon>Eukaryota</taxon>
        <taxon>Metazoa</taxon>
        <taxon>Ecdysozoa</taxon>
        <taxon>Nematoda</taxon>
        <taxon>Chromadorea</taxon>
        <taxon>Rhabditida</taxon>
        <taxon>Rhabditina</taxon>
        <taxon>Rhabditomorpha</taxon>
        <taxon>Strongyloidea</taxon>
        <taxon>Heligmosomidae</taxon>
        <taxon>Nippostrongylus</taxon>
    </lineage>
</organism>
<reference evidence="3" key="1">
    <citation type="submission" date="2017-02" db="UniProtKB">
        <authorList>
            <consortium name="WormBaseParasite"/>
        </authorList>
    </citation>
    <scope>IDENTIFICATION</scope>
</reference>
<protein>
    <submittedName>
        <fullName evidence="3">Transposase</fullName>
    </submittedName>
</protein>
<keyword evidence="2" id="KW-1185">Reference proteome</keyword>
<accession>A0A0N4XVV2</accession>